<dbReference type="Proteomes" id="UP001211689">
    <property type="component" value="Unassembled WGS sequence"/>
</dbReference>
<evidence type="ECO:0000313" key="2">
    <source>
        <dbReference type="Proteomes" id="UP001211689"/>
    </source>
</evidence>
<proteinExistence type="predicted"/>
<name>A0ABT4Y964_METRE</name>
<accession>A0ABT4Y964</accession>
<dbReference type="EMBL" id="JANEWF010000028">
    <property type="protein sequence ID" value="MDA8485420.1"/>
    <property type="molecule type" value="Genomic_DNA"/>
</dbReference>
<keyword evidence="2" id="KW-1185">Reference proteome</keyword>
<dbReference type="RefSeq" id="WP_271471761.1">
    <property type="nucleotide sequence ID" value="NZ_JANEWF010000028.1"/>
</dbReference>
<sequence>MELLEDLFEQAALDVLAHGFASVSIRLPNPTRERIQHAGEFLLERAAESFPALDPYVSSNAEGTINLVLDRRRAR</sequence>
<protein>
    <submittedName>
        <fullName evidence="1">Uncharacterized protein</fullName>
    </submittedName>
</protein>
<gene>
    <name evidence="1" type="ORF">NNO07_20325</name>
</gene>
<evidence type="ECO:0000313" key="1">
    <source>
        <dbReference type="EMBL" id="MDA8485420.1"/>
    </source>
</evidence>
<organism evidence="1 2">
    <name type="scientific">Metapseudomonas resinovorans</name>
    <name type="common">Pseudomonas resinovorans</name>
    <dbReference type="NCBI Taxonomy" id="53412"/>
    <lineage>
        <taxon>Bacteria</taxon>
        <taxon>Pseudomonadati</taxon>
        <taxon>Pseudomonadota</taxon>
        <taxon>Gammaproteobacteria</taxon>
        <taxon>Pseudomonadales</taxon>
        <taxon>Pseudomonadaceae</taxon>
        <taxon>Metapseudomonas</taxon>
    </lineage>
</organism>
<reference evidence="1 2" key="1">
    <citation type="submission" date="2022-07" db="EMBL/GenBank/DDBJ databases">
        <title>Genome Analysis of Selected Gammaproteobacteria from Nigerian Food snails.</title>
        <authorList>
            <person name="Okafor A.C."/>
        </authorList>
    </citation>
    <scope>NUCLEOTIDE SEQUENCE [LARGE SCALE GENOMIC DNA]</scope>
    <source>
        <strain evidence="1 2">Awg 2</strain>
    </source>
</reference>
<comment type="caution">
    <text evidence="1">The sequence shown here is derived from an EMBL/GenBank/DDBJ whole genome shotgun (WGS) entry which is preliminary data.</text>
</comment>